<evidence type="ECO:0000256" key="2">
    <source>
        <dbReference type="ARBA" id="ARBA00023015"/>
    </source>
</evidence>
<accession>A0AA48KF02</accession>
<evidence type="ECO:0000256" key="3">
    <source>
        <dbReference type="ARBA" id="ARBA00023016"/>
    </source>
</evidence>
<sequence>MGFRHLTLNLSPRSESVLKTLIETYLVEGEPVGSRVLSKRIPGAYSSATIRNVLADLEDEALLDQPHTSAGRIPTEKAYRYYVDHWVQPIQPDPVEAARLSEALGGLDGREGDAAWLRNAARVLSEAMKGICVALPLHLSRSRLVRLEFIPLGGGHPPDRLVALWVGTGGEVEHQLLANPWGLRAETLIELGNFATAHFHGLTLPELKARLITDLEGKATDAEMLARRLNDLASCMSPQPEGSLVVAGLGELGKFPEFLDPGRFRGLVEIFEQHERLAHLLNAFAEAATQEVQLLLGSENPFLPDLPLATALRTVTVRGGPQVTFALMGPLRLDYRKVAGGLAGWPAPLGRGNSGNV</sequence>
<dbReference type="InterPro" id="IPR036388">
    <property type="entry name" value="WH-like_DNA-bd_sf"/>
</dbReference>
<dbReference type="SUPFAM" id="SSF55781">
    <property type="entry name" value="GAF domain-like"/>
    <property type="match status" value="1"/>
</dbReference>
<comment type="similarity">
    <text evidence="5">Belongs to the HrcA family.</text>
</comment>
<comment type="function">
    <text evidence="5">Negative regulator of class I heat shock genes (grpE-dnaK-dnaJ and groELS operons). Prevents heat-shock induction of these operons.</text>
</comment>
<keyword evidence="1 5" id="KW-0678">Repressor</keyword>
<dbReference type="InterPro" id="IPR036390">
    <property type="entry name" value="WH_DNA-bd_sf"/>
</dbReference>
<dbReference type="PANTHER" id="PTHR34824:SF1">
    <property type="entry name" value="HEAT-INDUCIBLE TRANSCRIPTION REPRESSOR HRCA"/>
    <property type="match status" value="1"/>
</dbReference>
<evidence type="ECO:0000256" key="4">
    <source>
        <dbReference type="ARBA" id="ARBA00023163"/>
    </source>
</evidence>
<dbReference type="AlphaFoldDB" id="A0AA48KF02"/>
<reference evidence="7" key="1">
    <citation type="journal article" date="2023" name="Int. J. Syst. Evol. Microbiol.">
        <title>Mesoterricola silvestris gen. nov., sp. nov., Mesoterricola sediminis sp. nov., Geothrix oryzae sp. nov., Geothrix edaphica sp. nov., Geothrix rubra sp. nov., and Geothrix limicola sp. nov., six novel members of Acidobacteriota isolated from soils.</title>
        <authorList>
            <person name="Itoh H."/>
            <person name="Sugisawa Y."/>
            <person name="Mise K."/>
            <person name="Xu Z."/>
            <person name="Kuniyasu M."/>
            <person name="Ushijima N."/>
            <person name="Kawano K."/>
            <person name="Kobayashi E."/>
            <person name="Shiratori Y."/>
            <person name="Masuda Y."/>
            <person name="Senoo K."/>
        </authorList>
    </citation>
    <scope>NUCLEOTIDE SEQUENCE</scope>
    <source>
        <strain evidence="7">W786</strain>
    </source>
</reference>
<keyword evidence="8" id="KW-1185">Reference proteome</keyword>
<organism evidence="7 8">
    <name type="scientific">Mesoterricola sediminis</name>
    <dbReference type="NCBI Taxonomy" id="2927980"/>
    <lineage>
        <taxon>Bacteria</taxon>
        <taxon>Pseudomonadati</taxon>
        <taxon>Acidobacteriota</taxon>
        <taxon>Holophagae</taxon>
        <taxon>Holophagales</taxon>
        <taxon>Holophagaceae</taxon>
        <taxon>Mesoterricola</taxon>
    </lineage>
</organism>
<dbReference type="EMBL" id="AP027081">
    <property type="protein sequence ID" value="BDU75968.1"/>
    <property type="molecule type" value="Genomic_DNA"/>
</dbReference>
<dbReference type="HAMAP" id="MF_00081">
    <property type="entry name" value="HrcA"/>
    <property type="match status" value="1"/>
</dbReference>
<evidence type="ECO:0000259" key="6">
    <source>
        <dbReference type="Pfam" id="PF01628"/>
    </source>
</evidence>
<dbReference type="PANTHER" id="PTHR34824">
    <property type="entry name" value="HEAT-INDUCIBLE TRANSCRIPTION REPRESSOR HRCA"/>
    <property type="match status" value="1"/>
</dbReference>
<keyword evidence="3 5" id="KW-0346">Stress response</keyword>
<dbReference type="Gene3D" id="3.30.450.40">
    <property type="match status" value="1"/>
</dbReference>
<gene>
    <name evidence="5 7" type="primary">hrcA</name>
    <name evidence="7" type="ORF">METESE_09260</name>
</gene>
<proteinExistence type="inferred from homology"/>
<dbReference type="KEGG" id="msea:METESE_09260"/>
<dbReference type="NCBIfam" id="TIGR00331">
    <property type="entry name" value="hrcA"/>
    <property type="match status" value="1"/>
</dbReference>
<protein>
    <recommendedName>
        <fullName evidence="5">Heat-inducible transcription repressor HrcA</fullName>
    </recommendedName>
</protein>
<dbReference type="PIRSF" id="PIRSF005485">
    <property type="entry name" value="HrcA"/>
    <property type="match status" value="1"/>
</dbReference>
<feature type="domain" description="Heat-inducible transcription repressor HrcA C-terminal" evidence="6">
    <location>
        <begin position="116"/>
        <end position="338"/>
    </location>
</feature>
<keyword evidence="2 5" id="KW-0805">Transcription regulation</keyword>
<dbReference type="SUPFAM" id="SSF46785">
    <property type="entry name" value="Winged helix' DNA-binding domain"/>
    <property type="match status" value="1"/>
</dbReference>
<evidence type="ECO:0000256" key="1">
    <source>
        <dbReference type="ARBA" id="ARBA00022491"/>
    </source>
</evidence>
<dbReference type="Gene3D" id="1.10.10.10">
    <property type="entry name" value="Winged helix-like DNA-binding domain superfamily/Winged helix DNA-binding domain"/>
    <property type="match status" value="1"/>
</dbReference>
<dbReference type="Proteomes" id="UP001228113">
    <property type="component" value="Chromosome"/>
</dbReference>
<evidence type="ECO:0000256" key="5">
    <source>
        <dbReference type="HAMAP-Rule" id="MF_00081"/>
    </source>
</evidence>
<dbReference type="GO" id="GO:0045892">
    <property type="term" value="P:negative regulation of DNA-templated transcription"/>
    <property type="evidence" value="ECO:0007669"/>
    <property type="project" value="UniProtKB-UniRule"/>
</dbReference>
<dbReference type="InterPro" id="IPR029016">
    <property type="entry name" value="GAF-like_dom_sf"/>
</dbReference>
<dbReference type="GO" id="GO:0003677">
    <property type="term" value="F:DNA binding"/>
    <property type="evidence" value="ECO:0007669"/>
    <property type="project" value="InterPro"/>
</dbReference>
<dbReference type="InterPro" id="IPR002571">
    <property type="entry name" value="HrcA"/>
</dbReference>
<evidence type="ECO:0000313" key="7">
    <source>
        <dbReference type="EMBL" id="BDU75968.1"/>
    </source>
</evidence>
<evidence type="ECO:0000313" key="8">
    <source>
        <dbReference type="Proteomes" id="UP001228113"/>
    </source>
</evidence>
<keyword evidence="4 5" id="KW-0804">Transcription</keyword>
<name>A0AA48KF02_9BACT</name>
<dbReference type="Pfam" id="PF01628">
    <property type="entry name" value="HrcA"/>
    <property type="match status" value="1"/>
</dbReference>
<dbReference type="InterPro" id="IPR021153">
    <property type="entry name" value="HrcA_C"/>
</dbReference>